<dbReference type="Proteomes" id="UP000217257">
    <property type="component" value="Chromosome"/>
</dbReference>
<protein>
    <recommendedName>
        <fullName evidence="4">Lipoprotein</fullName>
    </recommendedName>
</protein>
<dbReference type="EMBL" id="CP022098">
    <property type="protein sequence ID" value="ATB38567.1"/>
    <property type="molecule type" value="Genomic_DNA"/>
</dbReference>
<dbReference type="RefSeq" id="WP_232537674.1">
    <property type="nucleotide sequence ID" value="NZ_CP022098.1"/>
</dbReference>
<evidence type="ECO:0008006" key="4">
    <source>
        <dbReference type="Google" id="ProtNLM"/>
    </source>
</evidence>
<feature type="signal peptide" evidence="1">
    <location>
        <begin position="1"/>
        <end position="20"/>
    </location>
</feature>
<dbReference type="AlphaFoldDB" id="A0A250J4Y3"/>
<gene>
    <name evidence="2" type="ORF">CYFUS_004002</name>
</gene>
<keyword evidence="1" id="KW-0732">Signal</keyword>
<evidence type="ECO:0000313" key="2">
    <source>
        <dbReference type="EMBL" id="ATB38567.1"/>
    </source>
</evidence>
<proteinExistence type="predicted"/>
<accession>A0A250J4Y3</accession>
<name>A0A250J4Y3_9BACT</name>
<reference evidence="2 3" key="1">
    <citation type="submission" date="2017-06" db="EMBL/GenBank/DDBJ databases">
        <title>Sequencing and comparative analysis of myxobacterial genomes.</title>
        <authorList>
            <person name="Rupp O."/>
            <person name="Goesmann A."/>
            <person name="Sogaard-Andersen L."/>
        </authorList>
    </citation>
    <scope>NUCLEOTIDE SEQUENCE [LARGE SCALE GENOMIC DNA]</scope>
    <source>
        <strain evidence="2 3">DSM 52655</strain>
    </source>
</reference>
<sequence length="158" mass="16462">MKMRTLAGLMVAALSFGMTACGDAEMANDESLPNPGEEGGYVHAMASVTKTLYYEGACSWLKCANGNSATGACGYGCSDSKLAFARDSAQRMTCGQSAKVTANGRTVTATVWDQSCCNRFEGTDGLMTALSISHGDGACRGKGDFDYGYGQASATFVY</sequence>
<feature type="chain" id="PRO_5013032777" description="Lipoprotein" evidence="1">
    <location>
        <begin position="21"/>
        <end position="158"/>
    </location>
</feature>
<dbReference type="KEGG" id="cfus:CYFUS_004002"/>
<evidence type="ECO:0000313" key="3">
    <source>
        <dbReference type="Proteomes" id="UP000217257"/>
    </source>
</evidence>
<organism evidence="2 3">
    <name type="scientific">Cystobacter fuscus</name>
    <dbReference type="NCBI Taxonomy" id="43"/>
    <lineage>
        <taxon>Bacteria</taxon>
        <taxon>Pseudomonadati</taxon>
        <taxon>Myxococcota</taxon>
        <taxon>Myxococcia</taxon>
        <taxon>Myxococcales</taxon>
        <taxon>Cystobacterineae</taxon>
        <taxon>Archangiaceae</taxon>
        <taxon>Cystobacter</taxon>
    </lineage>
</organism>
<evidence type="ECO:0000256" key="1">
    <source>
        <dbReference type="SAM" id="SignalP"/>
    </source>
</evidence>
<dbReference type="PROSITE" id="PS51257">
    <property type="entry name" value="PROKAR_LIPOPROTEIN"/>
    <property type="match status" value="1"/>
</dbReference>